<evidence type="ECO:0000313" key="2">
    <source>
        <dbReference type="Proteomes" id="UP001145114"/>
    </source>
</evidence>
<dbReference type="EC" id="2.7.13.3" evidence="1"/>
<evidence type="ECO:0000313" key="1">
    <source>
        <dbReference type="EMBL" id="KAJ1675774.1"/>
    </source>
</evidence>
<dbReference type="EMBL" id="JAMZIH010005177">
    <property type="protein sequence ID" value="KAJ1675774.1"/>
    <property type="molecule type" value="Genomic_DNA"/>
</dbReference>
<dbReference type="Proteomes" id="UP001145114">
    <property type="component" value="Unassembled WGS sequence"/>
</dbReference>
<comment type="caution">
    <text evidence="1">The sequence shown here is derived from an EMBL/GenBank/DDBJ whole genome shotgun (WGS) entry which is preliminary data.</text>
</comment>
<proteinExistence type="predicted"/>
<keyword evidence="1" id="KW-0808">Transferase</keyword>
<organism evidence="1 2">
    <name type="scientific">Spiromyces aspiralis</name>
    <dbReference type="NCBI Taxonomy" id="68401"/>
    <lineage>
        <taxon>Eukaryota</taxon>
        <taxon>Fungi</taxon>
        <taxon>Fungi incertae sedis</taxon>
        <taxon>Zoopagomycota</taxon>
        <taxon>Kickxellomycotina</taxon>
        <taxon>Kickxellomycetes</taxon>
        <taxon>Kickxellales</taxon>
        <taxon>Kickxellaceae</taxon>
        <taxon>Spiromyces</taxon>
    </lineage>
</organism>
<gene>
    <name evidence="1" type="primary">NIK1_1</name>
    <name evidence="1" type="ORF">EV182_000608</name>
</gene>
<protein>
    <submittedName>
        <fullName evidence="1">Histidine kinase osmosensor</fullName>
        <ecNumber evidence="1">2.7.13.3</ecNumber>
    </submittedName>
</protein>
<accession>A0ACC1HP95</accession>
<keyword evidence="1" id="KW-0418">Kinase</keyword>
<sequence length="2733" mass="298082">MADVVQLLNLAFSELEQGRHDNSLGILDSYQHRTCAMHLRSSPSDTTDEGIYASAISTYQPSLIDGQLDLALAVVGQARGIVLHQRDLEHQLRLKNQMTNNSHSLLSHSGGYSWLGSLRRSASRLVSGGNGRDEAPESPRSATSWLLGSINPFSKSTGVPAIEGEEFETPNTDHDDSTPLQGSPVPDDDAASSRYRSLTLPRSFSTRTRTNPRPPAAGPAEDVCFECIRQCELVVDAIARGDFTPRVRCSRCHRAGYGFHQGGAGLSASPFASPAATAVYPDTGAKQGAAAVAARAPLFTEQLYNSGAWHYTNNNPMKTPHISDARTHTERLANTVNTMASMLQYITSDIVKVSRAVGLEGRFDVRGDMRGLEGTWHDCMAELNQMADLHSQQVRDISDVCVAISRGDLKKKVTVDMRGTTLGLKNTINSMVDQLDAFATQVSRVAWDVGTEGILGSQAEISGLGGTWKDLADNVNKMADNLTCQVRDIREVTQAIVLGDLTKKIKVDVRGEMADLKDNINDMVDQLQVFTNEVTRVISEVGERGSLGAQVSLCGLGGNWKSLAEQVNRMIMTLTIQVRNIAQVTKAVARGDLTQKVDLDAHGEIAELKYIINIMVDQLNTFACEVTQVAKHVGTEGRLGGQARIYGLGGTWKDLTDSVNTMATNLTNQVREIAHVTKTVAQGDLTQKVQVELKGEMSDLKETINTMVDQLGIFADEVTRVSREVGTDGILGGQAEVKDVAGIWKDLTDSVNIMAKNLTNQVRNIAEVTTAVAQGDLTKKVNVELSGEMAELKVTINTMVDQLNTFAVEVINVAKQVGTDGQLGGQANVEGVNGIWRELTDNVNHMADNLTNQVRNIAKVTKAVARGDLTQKINVEVNGEMAELKETINTMVDQLGTFADEVTRVAKLVGTDGILGEEAKVEGVDGVWSVLTDSVNRMAHNLTEQVRDIARVTKAVAEGDLTQKVQVELNGEMAELKETINTMVGQLDTFAVEVTRVAKQVGTDGILGGQAEVDGVAGTWKDLTENVNLMADNLTNQVREIARVTKAVACGDLSQKIKVEVRGEMAELKDTINTMVDQLGIFADEVTRVALEVGTEGKLGGQAQVKDVDGTWKDLTDSVNTMADNLTNQVRNIAEVTKAVAQGDLTQKVEVELKGEMADLKKTINTMVDQLDTFAVEVINVAKQVGTEGKLGGQANVDGVAGTWKDLTDNVNIMANNLTNQVRNIAQVTKAVARGDLTKKVEVELNGEMAELKQTINTMVDQLRTFADEVSRVAKQVGTDGILGGQAHVDGVAGTWKKLTDNVNTMADNLTKQVRDIAEVTKAVARGDLKQKVQVELKGEMAELKETINTMVDQLDMFADEVTRVAREVGTEGKLGGQAKVAGVDGVWKDLTDNVNQMASNLTDQVREIAQVTKAVARGDLSQKIDVKAMGEMAELKETINIMVDQLGTFAEEVSRVARLVGTEGILGEVAKVEGVDGVWKKLTDNVNQMADNLTKQVRDIAQVTKAVARGDFGKQVTVELKGEMLELKNTINTMVVQLETFADEVTRVAREVGTEGKLGGQAKVEGVAGTWKALTESVNTMATNLTNQVRAFAHISEAAAKGDFTGVITVEASGEMNALKQQINKMVHKLRDAIRRHQDAREAAEIANRTKSEFLANMSHEIRTPMNGIIGMASLCLDSNLNHSQRDSLVVVITLARSLLGIINDILDISKIEAGRVKTSEDGFVLRPMLFSMLKTMSVKVVQKGLDLRFDVKPGVPDILFADHLRLRQIITNLVGNAIKFTHHGSITVTARVAEVLNEDEVILEFGVKDTGIGIPKKMQGLIFDKFAQVDGSTTRQYGGTGLGLSISRELVELLSGKIWVESEYEHGSTFYFTGKFYAPKVPESVMCQRMAQFRDRRILVVATSANSKQSKHKVDDLVAMLRRLCLHYDMVTRPEDAIKMLWGKALDEPIYDTFIVDSRDSLTRLREINDIGFRYAPMVYYITDDASISIRSSVDLGVNSYFTWPLNIVEVVDALQPALEMQAMAPNANKYGQRPMHILLAEDNVVNQKLALRLMDKCKFKVDVVSNGQLALEAVMEGWRKNIEDYYYNIDSRPKDSGREGSEVEYFSGNADRDPDMWIKLGRACLHELDTDPAPLKNSSHAIRGPSQGASSYPSGINTGPNTDASAGASKPPVPHDSEVDGDGDVMGSDLQERKMHRPRPKAIDKHTHLYPSSRDQGDDGHQQLRLVGSKYMPRDPNHHFVHVPMPYDVILMDVQMPIKGGFDATRRIRRWEQVEDVGFHIPIIALTAHAMIGDREKCLDSGMDEYITKPLQLEELMQIIRKFEPPSNVYSGSYAHQSRTAASDKGIPSDNGGCGGVSSDRPVRNTATRGGSRGVAVQDGKLPAGLPDERSVPVDSAGTDSANLGDERANPSPKCQSEVDDCWVKSQLRLKKIKSYIKRKYPEDTTDSMTAAAAYLRRSAFHDLALVEHDWENSIPTESSDEWEAVNSHANDNSSVRGQSQGINTSGHSRKGSLSSLDPAAVMAAAATLSSRSKRYSMDASPQVAVTNRYARHSGSDYKKTIMALYNLDSLDPMSSMDPTMISNRLFEISRHSIIDPSMMSYQARPELSSRLSAGGGLPPAANEQHSSMSSTASLQSKDSDKTGQKAMVHDPSLQYFSPVRVGLGDLLTIANGVDTITSNVNNGKLDDVQTDNSCRKLDVHAKISKVHKRFEKMAKARAKSRGVSKACEQ</sequence>
<keyword evidence="2" id="KW-1185">Reference proteome</keyword>
<name>A0ACC1HP95_9FUNG</name>
<reference evidence="1" key="1">
    <citation type="submission" date="2022-06" db="EMBL/GenBank/DDBJ databases">
        <title>Phylogenomic reconstructions and comparative analyses of Kickxellomycotina fungi.</title>
        <authorList>
            <person name="Reynolds N.K."/>
            <person name="Stajich J.E."/>
            <person name="Barry K."/>
            <person name="Grigoriev I.V."/>
            <person name="Crous P."/>
            <person name="Smith M.E."/>
        </authorList>
    </citation>
    <scope>NUCLEOTIDE SEQUENCE</scope>
    <source>
        <strain evidence="1">RSA 2271</strain>
    </source>
</reference>